<name>A1CNP7_ASPCL</name>
<sequence>MSTHEPLHGSCLCGRNQYSIDIPEDVTDHANVYFDSSRDYRRSYGSPLTAWLRVPLSWYRSHTHSYFPDETHATIRRVFTPNYAPHTQRIFCGYCGTPLTYWSEIPRGEANFMSVAIGSLLSEDQRLLEDLNLLPEFPDEEAEEEAEKTASASQAPATTSNSSTVVVPSVAPGSAVSRTYRRGTTGGIPWFEEMIEGSRLGRLMKTRRGLGASEDKSTTIEWEVTEWGDEISGEETQAGLTDARAAVKRKRGHLVDAQGPGSAAKMV</sequence>
<proteinExistence type="predicted"/>
<dbReference type="VEuPathDB" id="FungiDB:ACLA_019730"/>
<dbReference type="STRING" id="344612.A1CNP7"/>
<dbReference type="HOGENOM" id="CLU_098340_0_0_1"/>
<keyword evidence="3" id="KW-1185">Reference proteome</keyword>
<reference evidence="2 3" key="1">
    <citation type="journal article" date="2008" name="PLoS Genet.">
        <title>Genomic islands in the pathogenic filamentous fungus Aspergillus fumigatus.</title>
        <authorList>
            <person name="Fedorova N.D."/>
            <person name="Khaldi N."/>
            <person name="Joardar V.S."/>
            <person name="Maiti R."/>
            <person name="Amedeo P."/>
            <person name="Anderson M.J."/>
            <person name="Crabtree J."/>
            <person name="Silva J.C."/>
            <person name="Badger J.H."/>
            <person name="Albarraq A."/>
            <person name="Angiuoli S."/>
            <person name="Bussey H."/>
            <person name="Bowyer P."/>
            <person name="Cotty P.J."/>
            <person name="Dyer P.S."/>
            <person name="Egan A."/>
            <person name="Galens K."/>
            <person name="Fraser-Liggett C.M."/>
            <person name="Haas B.J."/>
            <person name="Inman J.M."/>
            <person name="Kent R."/>
            <person name="Lemieux S."/>
            <person name="Malavazi I."/>
            <person name="Orvis J."/>
            <person name="Roemer T."/>
            <person name="Ronning C.M."/>
            <person name="Sundaram J.P."/>
            <person name="Sutton G."/>
            <person name="Turner G."/>
            <person name="Venter J.C."/>
            <person name="White O.R."/>
            <person name="Whitty B.R."/>
            <person name="Youngman P."/>
            <person name="Wolfe K.H."/>
            <person name="Goldman G.H."/>
            <person name="Wortman J.R."/>
            <person name="Jiang B."/>
            <person name="Denning D.W."/>
            <person name="Nierman W.C."/>
        </authorList>
    </citation>
    <scope>NUCLEOTIDE SEQUENCE [LARGE SCALE GENOMIC DNA]</scope>
    <source>
        <strain evidence="3">ATCC 1007 / CBS 513.65 / DSM 816 / NCTC 3887 / NRRL 1</strain>
    </source>
</reference>
<protein>
    <recommendedName>
        <fullName evidence="4">CENP-V/GFA domain-containing protein</fullName>
    </recommendedName>
</protein>
<dbReference type="SUPFAM" id="SSF51316">
    <property type="entry name" value="Mss4-like"/>
    <property type="match status" value="1"/>
</dbReference>
<feature type="region of interest" description="Disordered" evidence="1">
    <location>
        <begin position="139"/>
        <end position="169"/>
    </location>
</feature>
<dbReference type="RefSeq" id="XP_001268694.1">
    <property type="nucleotide sequence ID" value="XM_001268693.1"/>
</dbReference>
<evidence type="ECO:0008006" key="4">
    <source>
        <dbReference type="Google" id="ProtNLM"/>
    </source>
</evidence>
<organism evidence="2 3">
    <name type="scientific">Aspergillus clavatus (strain ATCC 1007 / CBS 513.65 / DSM 816 / NCTC 3887 / NRRL 1 / QM 1276 / 107)</name>
    <dbReference type="NCBI Taxonomy" id="344612"/>
    <lineage>
        <taxon>Eukaryota</taxon>
        <taxon>Fungi</taxon>
        <taxon>Dikarya</taxon>
        <taxon>Ascomycota</taxon>
        <taxon>Pezizomycotina</taxon>
        <taxon>Eurotiomycetes</taxon>
        <taxon>Eurotiomycetidae</taxon>
        <taxon>Eurotiales</taxon>
        <taxon>Aspergillaceae</taxon>
        <taxon>Aspergillus</taxon>
        <taxon>Aspergillus subgen. Fumigati</taxon>
    </lineage>
</organism>
<dbReference type="OrthoDB" id="3907216at2759"/>
<dbReference type="EMBL" id="DS027059">
    <property type="protein sequence ID" value="EAW07268.1"/>
    <property type="molecule type" value="Genomic_DNA"/>
</dbReference>
<feature type="compositionally biased region" description="Low complexity" evidence="1">
    <location>
        <begin position="149"/>
        <end position="169"/>
    </location>
</feature>
<evidence type="ECO:0000313" key="3">
    <source>
        <dbReference type="Proteomes" id="UP000006701"/>
    </source>
</evidence>
<dbReference type="Gene3D" id="3.90.1590.10">
    <property type="entry name" value="glutathione-dependent formaldehyde- activating enzyme (gfa)"/>
    <property type="match status" value="1"/>
</dbReference>
<dbReference type="InterPro" id="IPR011057">
    <property type="entry name" value="Mss4-like_sf"/>
</dbReference>
<dbReference type="AlphaFoldDB" id="A1CNP7"/>
<accession>A1CNP7</accession>
<evidence type="ECO:0000313" key="2">
    <source>
        <dbReference type="EMBL" id="EAW07268.1"/>
    </source>
</evidence>
<dbReference type="eggNOG" id="ENOG502SPQT">
    <property type="taxonomic scope" value="Eukaryota"/>
</dbReference>
<dbReference type="GeneID" id="4701371"/>
<gene>
    <name evidence="2" type="ORF">ACLA_019730</name>
</gene>
<dbReference type="Proteomes" id="UP000006701">
    <property type="component" value="Unassembled WGS sequence"/>
</dbReference>
<dbReference type="OMA" id="PWFEEMI"/>
<dbReference type="KEGG" id="act:ACLA_019730"/>
<evidence type="ECO:0000256" key="1">
    <source>
        <dbReference type="SAM" id="MobiDB-lite"/>
    </source>
</evidence>